<dbReference type="RefSeq" id="WP_149690935.1">
    <property type="nucleotide sequence ID" value="NZ_SDPQ02000004.1"/>
</dbReference>
<evidence type="ECO:0000256" key="1">
    <source>
        <dbReference type="ARBA" id="ARBA00021390"/>
    </source>
</evidence>
<dbReference type="GO" id="GO:0003700">
    <property type="term" value="F:DNA-binding transcription factor activity"/>
    <property type="evidence" value="ECO:0007669"/>
    <property type="project" value="InterPro"/>
</dbReference>
<accession>A0A5M4F978</accession>
<dbReference type="PANTHER" id="PTHR30363:SF4">
    <property type="entry name" value="GLYCEROL-3-PHOSPHATE REGULON REPRESSOR"/>
    <property type="match status" value="1"/>
</dbReference>
<evidence type="ECO:0000259" key="7">
    <source>
        <dbReference type="PROSITE" id="PS51000"/>
    </source>
</evidence>
<dbReference type="GO" id="GO:0003677">
    <property type="term" value="F:DNA binding"/>
    <property type="evidence" value="ECO:0007669"/>
    <property type="project" value="UniProtKB-KW"/>
</dbReference>
<dbReference type="AlphaFoldDB" id="A0A5M4F978"/>
<dbReference type="Pfam" id="PF00455">
    <property type="entry name" value="DeoRC"/>
    <property type="match status" value="1"/>
</dbReference>
<organism evidence="8 9">
    <name type="scientific">Aeromicrobium ginsengisoli</name>
    <dbReference type="NCBI Taxonomy" id="363867"/>
    <lineage>
        <taxon>Bacteria</taxon>
        <taxon>Bacillati</taxon>
        <taxon>Actinomycetota</taxon>
        <taxon>Actinomycetes</taxon>
        <taxon>Propionibacteriales</taxon>
        <taxon>Nocardioidaceae</taxon>
        <taxon>Aeromicrobium</taxon>
    </lineage>
</organism>
<dbReference type="Pfam" id="PF08220">
    <property type="entry name" value="HTH_DeoR"/>
    <property type="match status" value="1"/>
</dbReference>
<dbReference type="InterPro" id="IPR036390">
    <property type="entry name" value="WH_DNA-bd_sf"/>
</dbReference>
<dbReference type="Gene3D" id="1.10.10.10">
    <property type="entry name" value="Winged helix-like DNA-binding domain superfamily/Winged helix DNA-binding domain"/>
    <property type="match status" value="1"/>
</dbReference>
<proteinExistence type="predicted"/>
<evidence type="ECO:0000313" key="9">
    <source>
        <dbReference type="Proteomes" id="UP000380867"/>
    </source>
</evidence>
<reference evidence="8" key="1">
    <citation type="submission" date="2019-09" db="EMBL/GenBank/DDBJ databases">
        <authorList>
            <person name="Li J."/>
        </authorList>
    </citation>
    <scope>NUCLEOTIDE SEQUENCE [LARGE SCALE GENOMIC DNA]</scope>
    <source>
        <strain evidence="8">JCM 14732</strain>
    </source>
</reference>
<name>A0A5M4F978_9ACTN</name>
<keyword evidence="2" id="KW-0678">Repressor</keyword>
<keyword evidence="3" id="KW-0805">Transcription regulation</keyword>
<dbReference type="Proteomes" id="UP000380867">
    <property type="component" value="Unassembled WGS sequence"/>
</dbReference>
<protein>
    <recommendedName>
        <fullName evidence="1">Lactose phosphotransferase system repressor</fullName>
    </recommendedName>
</protein>
<dbReference type="OrthoDB" id="7688673at2"/>
<keyword evidence="5" id="KW-0804">Transcription</keyword>
<dbReference type="PANTHER" id="PTHR30363">
    <property type="entry name" value="HTH-TYPE TRANSCRIPTIONAL REGULATOR SRLR-RELATED"/>
    <property type="match status" value="1"/>
</dbReference>
<evidence type="ECO:0000256" key="2">
    <source>
        <dbReference type="ARBA" id="ARBA00022491"/>
    </source>
</evidence>
<dbReference type="InterPro" id="IPR050313">
    <property type="entry name" value="Carb_Metab_HTH_regulators"/>
</dbReference>
<evidence type="ECO:0000256" key="5">
    <source>
        <dbReference type="ARBA" id="ARBA00023163"/>
    </source>
</evidence>
<dbReference type="InterPro" id="IPR014036">
    <property type="entry name" value="DeoR-like_C"/>
</dbReference>
<evidence type="ECO:0000313" key="8">
    <source>
        <dbReference type="EMBL" id="KAA1394325.1"/>
    </source>
</evidence>
<dbReference type="InterPro" id="IPR037171">
    <property type="entry name" value="NagB/RpiA_transferase-like"/>
</dbReference>
<comment type="caution">
    <text evidence="8">The sequence shown here is derived from an EMBL/GenBank/DDBJ whole genome shotgun (WGS) entry which is preliminary data.</text>
</comment>
<dbReference type="PRINTS" id="PR00037">
    <property type="entry name" value="HTHLACR"/>
</dbReference>
<gene>
    <name evidence="8" type="ORF">ESP70_019180</name>
</gene>
<dbReference type="Gene3D" id="3.40.50.1360">
    <property type="match status" value="1"/>
</dbReference>
<feature type="domain" description="HTH deoR-type" evidence="7">
    <location>
        <begin position="3"/>
        <end position="58"/>
    </location>
</feature>
<dbReference type="SMART" id="SM01134">
    <property type="entry name" value="DeoRC"/>
    <property type="match status" value="1"/>
</dbReference>
<keyword evidence="9" id="KW-1185">Reference proteome</keyword>
<sequence>MYAAERQQLLVERLVQDGRLAVIALAEELDVSSETIRRDLAVLERDGLAQRVHGGAVAARRRSIPAAGPEGAVPNADQKGRIARAAAAHLPAAGGSMVLDAGTTISHLVDLIPHDHQLTAITHAIPTAAKLMTIPSVELHMLGGRVRGVTSAAAGHSTVDALASVQVDVCFLATSAASPQHGLSSPDSEEAAVKRAFVRSARKVVALFDASKFSAEHVFAFASYDDLDIVITDKGADQRELEALRAHDVEVVLA</sequence>
<dbReference type="InterPro" id="IPR018356">
    <property type="entry name" value="Tscrpt_reg_HTH_DeoR_CS"/>
</dbReference>
<dbReference type="SMART" id="SM00420">
    <property type="entry name" value="HTH_DEOR"/>
    <property type="match status" value="1"/>
</dbReference>
<evidence type="ECO:0000256" key="4">
    <source>
        <dbReference type="ARBA" id="ARBA00023125"/>
    </source>
</evidence>
<dbReference type="InterPro" id="IPR036388">
    <property type="entry name" value="WH-like_DNA-bd_sf"/>
</dbReference>
<evidence type="ECO:0000256" key="3">
    <source>
        <dbReference type="ARBA" id="ARBA00023015"/>
    </source>
</evidence>
<dbReference type="SUPFAM" id="SSF46785">
    <property type="entry name" value="Winged helix' DNA-binding domain"/>
    <property type="match status" value="1"/>
</dbReference>
<keyword evidence="4" id="KW-0238">DNA-binding</keyword>
<dbReference type="SUPFAM" id="SSF100950">
    <property type="entry name" value="NagB/RpiA/CoA transferase-like"/>
    <property type="match status" value="1"/>
</dbReference>
<dbReference type="InterPro" id="IPR001034">
    <property type="entry name" value="DeoR_HTH"/>
</dbReference>
<evidence type="ECO:0000256" key="6">
    <source>
        <dbReference type="ARBA" id="ARBA00024937"/>
    </source>
</evidence>
<dbReference type="EMBL" id="SDPQ02000004">
    <property type="protein sequence ID" value="KAA1394325.1"/>
    <property type="molecule type" value="Genomic_DNA"/>
</dbReference>
<comment type="function">
    <text evidence="6">Repressor of the lactose catabolism operon. Galactose-6-phosphate is the inducer.</text>
</comment>
<dbReference type="PROSITE" id="PS00894">
    <property type="entry name" value="HTH_DEOR_1"/>
    <property type="match status" value="1"/>
</dbReference>
<dbReference type="PROSITE" id="PS51000">
    <property type="entry name" value="HTH_DEOR_2"/>
    <property type="match status" value="1"/>
</dbReference>